<evidence type="ECO:0000259" key="1">
    <source>
        <dbReference type="Pfam" id="PF25053"/>
    </source>
</evidence>
<dbReference type="PANTHER" id="PTHR10039">
    <property type="entry name" value="AMELOGENIN"/>
    <property type="match status" value="1"/>
</dbReference>
<dbReference type="AlphaFoldDB" id="A0A2L2T6R2"/>
<dbReference type="PANTHER" id="PTHR10039:SF5">
    <property type="entry name" value="NACHT DOMAIN-CONTAINING PROTEIN"/>
    <property type="match status" value="1"/>
</dbReference>
<protein>
    <recommendedName>
        <fullName evidence="1">DUF7791 domain-containing protein</fullName>
    </recommendedName>
</protein>
<evidence type="ECO:0000313" key="3">
    <source>
        <dbReference type="Proteomes" id="UP000245910"/>
    </source>
</evidence>
<sequence length="579" mass="65775">MTAFRVMWNEHETKGHESTRDVTGSFGGTVINYVSSYVPVESCEEEVIRLKSGIRDAIRRNPHFRDYGDIVKSDYPAYSISNSRREEAEKKFISDLRYREMDMREATIAEPYEDTFRWIMQTDEGMTLIESQLYWITGKAGSGKYTLMKFLDRLDGDTHGSDLCRSYLKTWASSADQLVLASFYFWAAGSSTLFKQNPQIIPKVATLEWEEYCIFNQPWLIFEDAFLQAPNLLLQGYTRPDILHYVASQLNQNEGFARLQRRDPQYAGELIDNITKESSGVFLWIRLVVNSLLAGLTYDDRISDLQRRLNLLPRDLEALYVAITESLDPFYFAHAAQYFKFMAACSSPPSVLLFSLADEEGSNFTLELLVKRFTKDEEEIRIDTARRQSNSRCKGLLEIGSGGNVQYLHRTVKDYLNGPDVQSRLDQAVGDYDCHLQHCSANLALIKGSLGEGRTISRSRLCILVKSCVVAASKVIADKSSMIRLLDCLGETIQRALPGDECIYIHSLLLDQDDISPWLEFLYSTGFIALTARFGVVDYTRARASKGGMSIDTNPDHCDLIQYLLIDDTATKASFLKKL</sequence>
<evidence type="ECO:0000313" key="2">
    <source>
        <dbReference type="EMBL" id="CEI63463.1"/>
    </source>
</evidence>
<feature type="domain" description="DUF7791" evidence="1">
    <location>
        <begin position="326"/>
        <end position="447"/>
    </location>
</feature>
<name>A0A2L2T6R2_9HYPO</name>
<dbReference type="Pfam" id="PF25053">
    <property type="entry name" value="DUF7791"/>
    <property type="match status" value="1"/>
</dbReference>
<reference evidence="3" key="1">
    <citation type="submission" date="2014-10" db="EMBL/GenBank/DDBJ databases">
        <authorList>
            <person name="King R."/>
        </authorList>
    </citation>
    <scope>NUCLEOTIDE SEQUENCE [LARGE SCALE GENOMIC DNA]</scope>
    <source>
        <strain evidence="3">A3/5</strain>
    </source>
</reference>
<dbReference type="InterPro" id="IPR056693">
    <property type="entry name" value="DUF7791"/>
</dbReference>
<dbReference type="Proteomes" id="UP000245910">
    <property type="component" value="Chromosome II"/>
</dbReference>
<dbReference type="EMBL" id="LN649230">
    <property type="protein sequence ID" value="CEI63463.1"/>
    <property type="molecule type" value="Genomic_DNA"/>
</dbReference>
<organism evidence="2 3">
    <name type="scientific">Fusarium venenatum</name>
    <dbReference type="NCBI Taxonomy" id="56646"/>
    <lineage>
        <taxon>Eukaryota</taxon>
        <taxon>Fungi</taxon>
        <taxon>Dikarya</taxon>
        <taxon>Ascomycota</taxon>
        <taxon>Pezizomycotina</taxon>
        <taxon>Sordariomycetes</taxon>
        <taxon>Hypocreomycetidae</taxon>
        <taxon>Hypocreales</taxon>
        <taxon>Nectriaceae</taxon>
        <taxon>Fusarium</taxon>
    </lineage>
</organism>
<keyword evidence="3" id="KW-1185">Reference proteome</keyword>
<accession>A0A2L2T6R2</accession>
<proteinExistence type="predicted"/>